<comment type="catalytic activity">
    <reaction evidence="9">
        <text>L-seryl-[protein] + ATP = O-phospho-L-seryl-[protein] + ADP + H(+)</text>
        <dbReference type="Rhea" id="RHEA:17989"/>
        <dbReference type="Rhea" id="RHEA-COMP:9863"/>
        <dbReference type="Rhea" id="RHEA-COMP:11604"/>
        <dbReference type="ChEBI" id="CHEBI:15378"/>
        <dbReference type="ChEBI" id="CHEBI:29999"/>
        <dbReference type="ChEBI" id="CHEBI:30616"/>
        <dbReference type="ChEBI" id="CHEBI:83421"/>
        <dbReference type="ChEBI" id="CHEBI:456216"/>
        <dbReference type="EC" id="2.7.11.22"/>
    </reaction>
</comment>
<comment type="catalytic activity">
    <reaction evidence="8">
        <text>L-threonyl-[protein] + ATP = O-phospho-L-threonyl-[protein] + ADP + H(+)</text>
        <dbReference type="Rhea" id="RHEA:46608"/>
        <dbReference type="Rhea" id="RHEA-COMP:11060"/>
        <dbReference type="Rhea" id="RHEA-COMP:11605"/>
        <dbReference type="ChEBI" id="CHEBI:15378"/>
        <dbReference type="ChEBI" id="CHEBI:30013"/>
        <dbReference type="ChEBI" id="CHEBI:30616"/>
        <dbReference type="ChEBI" id="CHEBI:61977"/>
        <dbReference type="ChEBI" id="CHEBI:456216"/>
        <dbReference type="EC" id="2.7.11.22"/>
    </reaction>
</comment>
<keyword evidence="15" id="KW-1185">Reference proteome</keyword>
<dbReference type="Proteomes" id="UP000678499">
    <property type="component" value="Unassembled WGS sequence"/>
</dbReference>
<dbReference type="SMART" id="SM00220">
    <property type="entry name" value="S_TKc"/>
    <property type="match status" value="1"/>
</dbReference>
<dbReference type="InterPro" id="IPR011009">
    <property type="entry name" value="Kinase-like_dom_sf"/>
</dbReference>
<dbReference type="GO" id="GO:0004693">
    <property type="term" value="F:cyclin-dependent protein serine/threonine kinase activity"/>
    <property type="evidence" value="ECO:0007669"/>
    <property type="project" value="UniProtKB-EC"/>
</dbReference>
<feature type="compositionally biased region" description="Polar residues" evidence="12">
    <location>
        <begin position="420"/>
        <end position="438"/>
    </location>
</feature>
<dbReference type="FunFam" id="1.10.510.10:FF:000624">
    <property type="entry name" value="Mitogen-activated protein kinase"/>
    <property type="match status" value="1"/>
</dbReference>
<dbReference type="PANTHER" id="PTHR24056:SF400">
    <property type="entry name" value="KINASE, PUTATIVE-RELATED"/>
    <property type="match status" value="1"/>
</dbReference>
<dbReference type="InterPro" id="IPR000719">
    <property type="entry name" value="Prot_kinase_dom"/>
</dbReference>
<dbReference type="Gene3D" id="3.30.200.20">
    <property type="entry name" value="Phosphorylase Kinase, domain 1"/>
    <property type="match status" value="1"/>
</dbReference>
<gene>
    <name evidence="14" type="ORF">NMOB1V02_LOCUS4382</name>
</gene>
<dbReference type="EMBL" id="CAJPEX010000668">
    <property type="protein sequence ID" value="CAG0916780.1"/>
    <property type="molecule type" value="Genomic_DNA"/>
</dbReference>
<dbReference type="EC" id="2.7.11.22" evidence="2"/>
<evidence type="ECO:0000256" key="7">
    <source>
        <dbReference type="ARBA" id="ARBA00022840"/>
    </source>
</evidence>
<comment type="similarity">
    <text evidence="1">Belongs to the protein kinase superfamily. CMGC Ser/Thr protein kinase family. CDC2/CDKX subfamily.</text>
</comment>
<organism evidence="14">
    <name type="scientific">Notodromas monacha</name>
    <dbReference type="NCBI Taxonomy" id="399045"/>
    <lineage>
        <taxon>Eukaryota</taxon>
        <taxon>Metazoa</taxon>
        <taxon>Ecdysozoa</taxon>
        <taxon>Arthropoda</taxon>
        <taxon>Crustacea</taxon>
        <taxon>Oligostraca</taxon>
        <taxon>Ostracoda</taxon>
        <taxon>Podocopa</taxon>
        <taxon>Podocopida</taxon>
        <taxon>Cypridocopina</taxon>
        <taxon>Cypridoidea</taxon>
        <taxon>Cyprididae</taxon>
        <taxon>Notodromas</taxon>
    </lineage>
</organism>
<dbReference type="Gene3D" id="1.10.510.10">
    <property type="entry name" value="Transferase(Phosphotransferase) domain 1"/>
    <property type="match status" value="1"/>
</dbReference>
<keyword evidence="5 10" id="KW-0547">Nucleotide-binding</keyword>
<reference evidence="14" key="1">
    <citation type="submission" date="2020-11" db="EMBL/GenBank/DDBJ databases">
        <authorList>
            <person name="Tran Van P."/>
        </authorList>
    </citation>
    <scope>NUCLEOTIDE SEQUENCE</scope>
</reference>
<evidence type="ECO:0000256" key="6">
    <source>
        <dbReference type="ARBA" id="ARBA00022777"/>
    </source>
</evidence>
<dbReference type="SUPFAM" id="SSF56112">
    <property type="entry name" value="Protein kinase-like (PK-like)"/>
    <property type="match status" value="1"/>
</dbReference>
<dbReference type="AlphaFoldDB" id="A0A7R9BLE0"/>
<evidence type="ECO:0000256" key="11">
    <source>
        <dbReference type="RuleBase" id="RU000304"/>
    </source>
</evidence>
<evidence type="ECO:0000256" key="8">
    <source>
        <dbReference type="ARBA" id="ARBA00047811"/>
    </source>
</evidence>
<dbReference type="EMBL" id="OA882705">
    <property type="protein sequence ID" value="CAD7276628.1"/>
    <property type="molecule type" value="Genomic_DNA"/>
</dbReference>
<feature type="domain" description="Protein kinase" evidence="13">
    <location>
        <begin position="4"/>
        <end position="286"/>
    </location>
</feature>
<dbReference type="InterPro" id="IPR008271">
    <property type="entry name" value="Ser/Thr_kinase_AS"/>
</dbReference>
<dbReference type="PROSITE" id="PS00108">
    <property type="entry name" value="PROTEIN_KINASE_ST"/>
    <property type="match status" value="1"/>
</dbReference>
<evidence type="ECO:0000256" key="2">
    <source>
        <dbReference type="ARBA" id="ARBA00012425"/>
    </source>
</evidence>
<feature type="compositionally biased region" description="Polar residues" evidence="12">
    <location>
        <begin position="457"/>
        <end position="466"/>
    </location>
</feature>
<dbReference type="GO" id="GO:0005524">
    <property type="term" value="F:ATP binding"/>
    <property type="evidence" value="ECO:0007669"/>
    <property type="project" value="UniProtKB-UniRule"/>
</dbReference>
<keyword evidence="3 11" id="KW-0723">Serine/threonine-protein kinase</keyword>
<feature type="region of interest" description="Disordered" evidence="12">
    <location>
        <begin position="409"/>
        <end position="499"/>
    </location>
</feature>
<dbReference type="InterPro" id="IPR017441">
    <property type="entry name" value="Protein_kinase_ATP_BS"/>
</dbReference>
<evidence type="ECO:0000256" key="9">
    <source>
        <dbReference type="ARBA" id="ARBA00048367"/>
    </source>
</evidence>
<sequence length="499" mass="56705">MDKYKNLGVIGEGSYGIVLKCRHKETGQLVAIKKFLETDDDLLVKKIAVREVRMLKRLTHENLVNLLEVFRRKQRLFLVFEYVDHTVLKELEENPEGLHWTVVRQHTWQLLRGIDYCHSQNIIHRDIKPENILISGGGVVKLCDFGFARMMPAAGESCTDYVATRWYRAPELLVGDTKYGKEVDVWAIGCLFAEMMSGDPLFPGESDVDQLFQIIRCMGRIAPRHLELISTNPTFHGMKVMMDERRNLEELFPDWQNHCLHFLSCTLEMDPQSRPSSGNLLQHKLFTHDAFPQSFYPQLKKLVENEFLGNPLLRGKRRSALLPQPKKQLDGILSPVTKTRDDFTGFQAWASPTNSSHYPNVDLSMAGTNVWHRNQQISTNSHTHGSDPLTPINTSSQFQSMAFQGNQLGLGLNPERVSMDWNSRSPTLNPFGRQSGQTKRLGPDGLPKGGPYMESLVLQNLATEQNPGIRKRSGSKSTAQDQMDPLALPDVHSREFKQS</sequence>
<evidence type="ECO:0000256" key="3">
    <source>
        <dbReference type="ARBA" id="ARBA00022527"/>
    </source>
</evidence>
<evidence type="ECO:0000259" key="13">
    <source>
        <dbReference type="PROSITE" id="PS50011"/>
    </source>
</evidence>
<accession>A0A7R9BLE0</accession>
<keyword evidence="4" id="KW-0808">Transferase</keyword>
<dbReference type="PROSITE" id="PS50011">
    <property type="entry name" value="PROTEIN_KINASE_DOM"/>
    <property type="match status" value="1"/>
</dbReference>
<dbReference type="PANTHER" id="PTHR24056">
    <property type="entry name" value="CELL DIVISION PROTEIN KINASE"/>
    <property type="match status" value="1"/>
</dbReference>
<dbReference type="InterPro" id="IPR050108">
    <property type="entry name" value="CDK"/>
</dbReference>
<dbReference type="PROSITE" id="PS00107">
    <property type="entry name" value="PROTEIN_KINASE_ATP"/>
    <property type="match status" value="1"/>
</dbReference>
<evidence type="ECO:0000313" key="14">
    <source>
        <dbReference type="EMBL" id="CAD7276628.1"/>
    </source>
</evidence>
<evidence type="ECO:0000256" key="4">
    <source>
        <dbReference type="ARBA" id="ARBA00022679"/>
    </source>
</evidence>
<evidence type="ECO:0000256" key="5">
    <source>
        <dbReference type="ARBA" id="ARBA00022741"/>
    </source>
</evidence>
<dbReference type="GO" id="GO:0005634">
    <property type="term" value="C:nucleus"/>
    <property type="evidence" value="ECO:0007669"/>
    <property type="project" value="TreeGrafter"/>
</dbReference>
<dbReference type="Pfam" id="PF00069">
    <property type="entry name" value="Pkinase"/>
    <property type="match status" value="1"/>
</dbReference>
<protein>
    <recommendedName>
        <fullName evidence="2">cyclin-dependent kinase</fullName>
        <ecNumber evidence="2">2.7.11.22</ecNumber>
    </recommendedName>
</protein>
<dbReference type="OrthoDB" id="548217at2759"/>
<dbReference type="FunFam" id="3.30.200.20:FF:000049">
    <property type="entry name" value="cyclin-dependent kinase-like 1 isoform X1"/>
    <property type="match status" value="1"/>
</dbReference>
<proteinExistence type="inferred from homology"/>
<keyword evidence="7 10" id="KW-0067">ATP-binding</keyword>
<keyword evidence="6" id="KW-0418">Kinase</keyword>
<feature type="binding site" evidence="10">
    <location>
        <position position="34"/>
    </location>
    <ligand>
        <name>ATP</name>
        <dbReference type="ChEBI" id="CHEBI:30616"/>
    </ligand>
</feature>
<evidence type="ECO:0000256" key="10">
    <source>
        <dbReference type="PROSITE-ProRule" id="PRU10141"/>
    </source>
</evidence>
<evidence type="ECO:0000313" key="15">
    <source>
        <dbReference type="Proteomes" id="UP000678499"/>
    </source>
</evidence>
<name>A0A7R9BLE0_9CRUS</name>
<evidence type="ECO:0000256" key="12">
    <source>
        <dbReference type="SAM" id="MobiDB-lite"/>
    </source>
</evidence>
<evidence type="ECO:0000256" key="1">
    <source>
        <dbReference type="ARBA" id="ARBA00006485"/>
    </source>
</evidence>